<evidence type="ECO:0000313" key="4">
    <source>
        <dbReference type="EMBL" id="KQK27629.1"/>
    </source>
</evidence>
<dbReference type="GO" id="GO:0000976">
    <property type="term" value="F:transcription cis-regulatory region binding"/>
    <property type="evidence" value="ECO:0007669"/>
    <property type="project" value="TreeGrafter"/>
</dbReference>
<dbReference type="InterPro" id="IPR023772">
    <property type="entry name" value="DNA-bd_HTH_TetR-type_CS"/>
</dbReference>
<feature type="domain" description="HTH tetR-type" evidence="3">
    <location>
        <begin position="11"/>
        <end position="71"/>
    </location>
</feature>
<dbReference type="PROSITE" id="PS01081">
    <property type="entry name" value="HTH_TETR_1"/>
    <property type="match status" value="1"/>
</dbReference>
<gene>
    <name evidence="4" type="ORF">ARD30_25675</name>
</gene>
<protein>
    <submittedName>
        <fullName evidence="4">TetR family transcriptional regulator</fullName>
    </submittedName>
</protein>
<organism evidence="4 5">
    <name type="scientific">Bosea thiooxidans</name>
    <dbReference type="NCBI Taxonomy" id="53254"/>
    <lineage>
        <taxon>Bacteria</taxon>
        <taxon>Pseudomonadati</taxon>
        <taxon>Pseudomonadota</taxon>
        <taxon>Alphaproteobacteria</taxon>
        <taxon>Hyphomicrobiales</taxon>
        <taxon>Boseaceae</taxon>
        <taxon>Bosea</taxon>
    </lineage>
</organism>
<dbReference type="Proteomes" id="UP000051562">
    <property type="component" value="Unassembled WGS sequence"/>
</dbReference>
<proteinExistence type="predicted"/>
<feature type="DNA-binding region" description="H-T-H motif" evidence="2">
    <location>
        <begin position="34"/>
        <end position="53"/>
    </location>
</feature>
<evidence type="ECO:0000256" key="1">
    <source>
        <dbReference type="ARBA" id="ARBA00023125"/>
    </source>
</evidence>
<accession>A0A0Q3HYJ0</accession>
<dbReference type="Gene3D" id="1.10.357.10">
    <property type="entry name" value="Tetracycline Repressor, domain 2"/>
    <property type="match status" value="1"/>
</dbReference>
<evidence type="ECO:0000256" key="2">
    <source>
        <dbReference type="PROSITE-ProRule" id="PRU00335"/>
    </source>
</evidence>
<keyword evidence="5" id="KW-1185">Reference proteome</keyword>
<evidence type="ECO:0000313" key="5">
    <source>
        <dbReference type="Proteomes" id="UP000051562"/>
    </source>
</evidence>
<dbReference type="STRING" id="53254.SAMN05660750_03002"/>
<dbReference type="PANTHER" id="PTHR30055:SF223">
    <property type="entry name" value="HTH-TYPE TRANSCRIPTIONAL REGULATOR UIDR"/>
    <property type="match status" value="1"/>
</dbReference>
<dbReference type="SUPFAM" id="SSF46689">
    <property type="entry name" value="Homeodomain-like"/>
    <property type="match status" value="1"/>
</dbReference>
<keyword evidence="1 2" id="KW-0238">DNA-binding</keyword>
<comment type="caution">
    <text evidence="4">The sequence shown here is derived from an EMBL/GenBank/DDBJ whole genome shotgun (WGS) entry which is preliminary data.</text>
</comment>
<dbReference type="Pfam" id="PF00440">
    <property type="entry name" value="TetR_N"/>
    <property type="match status" value="1"/>
</dbReference>
<dbReference type="Pfam" id="PF21351">
    <property type="entry name" value="TetR_C_41"/>
    <property type="match status" value="1"/>
</dbReference>
<dbReference type="InterPro" id="IPR009057">
    <property type="entry name" value="Homeodomain-like_sf"/>
</dbReference>
<dbReference type="InterPro" id="IPR001647">
    <property type="entry name" value="HTH_TetR"/>
</dbReference>
<dbReference type="RefSeq" id="WP_055731066.1">
    <property type="nucleotide sequence ID" value="NZ_FUYX01000007.1"/>
</dbReference>
<sequence>MARRLRADMIAATRASLIAAAREAFGTIGYAAASMDDLTAAAGLTRGALYHHFGDKKGLFAAVIDQIDAEMTIRLRAVSARAADPWTGFRDSCAAYLAMAREPEIQRIMLRDGPAVLGDPWGWPLQNDCIRMMAQGLNELVREGVLAPLDPEAVARLIFGATQHAAQWIAHAPDPEAALRAATDAFDAMLKGLLRKPA</sequence>
<dbReference type="SUPFAM" id="SSF48498">
    <property type="entry name" value="Tetracyclin repressor-like, C-terminal domain"/>
    <property type="match status" value="1"/>
</dbReference>
<dbReference type="InterPro" id="IPR049484">
    <property type="entry name" value="Rv0078-like_C"/>
</dbReference>
<dbReference type="OrthoDB" id="9805134at2"/>
<dbReference type="PRINTS" id="PR00455">
    <property type="entry name" value="HTHTETR"/>
</dbReference>
<dbReference type="PANTHER" id="PTHR30055">
    <property type="entry name" value="HTH-TYPE TRANSCRIPTIONAL REGULATOR RUTR"/>
    <property type="match status" value="1"/>
</dbReference>
<dbReference type="InterPro" id="IPR050109">
    <property type="entry name" value="HTH-type_TetR-like_transc_reg"/>
</dbReference>
<dbReference type="InterPro" id="IPR036271">
    <property type="entry name" value="Tet_transcr_reg_TetR-rel_C_sf"/>
</dbReference>
<dbReference type="PROSITE" id="PS50977">
    <property type="entry name" value="HTH_TETR_2"/>
    <property type="match status" value="1"/>
</dbReference>
<dbReference type="AlphaFoldDB" id="A0A0Q3HYJ0"/>
<evidence type="ECO:0000259" key="3">
    <source>
        <dbReference type="PROSITE" id="PS50977"/>
    </source>
</evidence>
<dbReference type="GO" id="GO:0003700">
    <property type="term" value="F:DNA-binding transcription factor activity"/>
    <property type="evidence" value="ECO:0007669"/>
    <property type="project" value="TreeGrafter"/>
</dbReference>
<name>A0A0Q3HYJ0_9HYPH</name>
<dbReference type="EMBL" id="LMAR01000097">
    <property type="protein sequence ID" value="KQK27629.1"/>
    <property type="molecule type" value="Genomic_DNA"/>
</dbReference>
<reference evidence="4 5" key="1">
    <citation type="submission" date="2015-10" db="EMBL/GenBank/DDBJ databases">
        <title>Draft genome of Bosea thiooxidans.</title>
        <authorList>
            <person name="Wang X."/>
        </authorList>
    </citation>
    <scope>NUCLEOTIDE SEQUENCE [LARGE SCALE GENOMIC DNA]</scope>
    <source>
        <strain evidence="4 5">CGMCC 9174</strain>
    </source>
</reference>